<gene>
    <name evidence="2" type="ORF">Mam01_44930</name>
</gene>
<evidence type="ECO:0000256" key="1">
    <source>
        <dbReference type="SAM" id="MobiDB-lite"/>
    </source>
</evidence>
<evidence type="ECO:0000313" key="2">
    <source>
        <dbReference type="EMBL" id="GIH34329.1"/>
    </source>
</evidence>
<keyword evidence="3" id="KW-1185">Reference proteome</keyword>
<feature type="region of interest" description="Disordered" evidence="1">
    <location>
        <begin position="1"/>
        <end position="20"/>
    </location>
</feature>
<evidence type="ECO:0000313" key="3">
    <source>
        <dbReference type="Proteomes" id="UP000651728"/>
    </source>
</evidence>
<dbReference type="Proteomes" id="UP000651728">
    <property type="component" value="Unassembled WGS sequence"/>
</dbReference>
<dbReference type="EMBL" id="BOOB01000036">
    <property type="protein sequence ID" value="GIH34329.1"/>
    <property type="molecule type" value="Genomic_DNA"/>
</dbReference>
<reference evidence="2 3" key="1">
    <citation type="submission" date="2021-01" db="EMBL/GenBank/DDBJ databases">
        <title>Whole genome shotgun sequence of Microbispora amethystogenes NBRC 101907.</title>
        <authorList>
            <person name="Komaki H."/>
            <person name="Tamura T."/>
        </authorList>
    </citation>
    <scope>NUCLEOTIDE SEQUENCE [LARGE SCALE GENOMIC DNA]</scope>
    <source>
        <strain evidence="2 3">NBRC 101907</strain>
    </source>
</reference>
<sequence>MSRHIDQLTSSRQTVGMRKDDHPADVEALLLDPNSQIRASQDESACGEGAWAGGAEAVEGHLHRVVAALNRVPALVVEHAEFEHYGSGYASFVDVLLTRRDGSARRVDADGYTTTEGFSVVLCRLARIACILSPAERSHHPDGRGYYSLPWLDAVTEIPIPGWEKGCEQISQVLERYRITLVGPHILSRPALPHLKIDTNLGDGPHYSIFDVWFHWMD</sequence>
<comment type="caution">
    <text evidence="2">The sequence shown here is derived from an EMBL/GenBank/DDBJ whole genome shotgun (WGS) entry which is preliminary data.</text>
</comment>
<accession>A0ABQ4FHS0</accession>
<proteinExistence type="predicted"/>
<protein>
    <submittedName>
        <fullName evidence="2">Uncharacterized protein</fullName>
    </submittedName>
</protein>
<name>A0ABQ4FHS0_9ACTN</name>
<organism evidence="2 3">
    <name type="scientific">Microbispora amethystogenes</name>
    <dbReference type="NCBI Taxonomy" id="1427754"/>
    <lineage>
        <taxon>Bacteria</taxon>
        <taxon>Bacillati</taxon>
        <taxon>Actinomycetota</taxon>
        <taxon>Actinomycetes</taxon>
        <taxon>Streptosporangiales</taxon>
        <taxon>Streptosporangiaceae</taxon>
        <taxon>Microbispora</taxon>
    </lineage>
</organism>